<organism evidence="3 4">
    <name type="scientific">Hortaea werneckii</name>
    <name type="common">Black yeast</name>
    <name type="synonym">Cladosporium werneckii</name>
    <dbReference type="NCBI Taxonomy" id="91943"/>
    <lineage>
        <taxon>Eukaryota</taxon>
        <taxon>Fungi</taxon>
        <taxon>Dikarya</taxon>
        <taxon>Ascomycota</taxon>
        <taxon>Pezizomycotina</taxon>
        <taxon>Dothideomycetes</taxon>
        <taxon>Dothideomycetidae</taxon>
        <taxon>Mycosphaerellales</taxon>
        <taxon>Teratosphaeriaceae</taxon>
        <taxon>Hortaea</taxon>
    </lineage>
</organism>
<feature type="compositionally biased region" description="Low complexity" evidence="1">
    <location>
        <begin position="235"/>
        <end position="257"/>
    </location>
</feature>
<sequence length="466" mass="51167">MARSALATGRVTKRVSTASSPPSRTTGGPSRMTARQKSKLAEEFSGGGEEQRSQGLQDMVTDSTAAGSSEDMRAVEDDYDQLQRSHASRRMSKDQDERPFDLMKLPAEIRNEIYRACLTRPFNILLSKHESPPVPLEPEAKDEDESASSLSSSDDEDETLSGVPNPTTQHGLHSTFHYNSNQAAAGSSGRANNISSSQANGLRTWSDRSPGSLRFTSRRAVSAGAARAAAALSDGVNANSNSNNGNAASSNPNATNSRRILLHRTTSRPPSSRSTTTGDQLTSKPPREPRPQDADPLIINLLRVSKTVYQEARSILYNENLFTLDLETALPTLAILHQRSRRQIKHVELEIPCYNEILERFQETVRLSLRYCWGLKKFVVHMPFVLPGADGSGTTGNTTVYANGFDILRWLPKQCEVVLRGNVCAEIEAVVSRNANLARTLDELAYARRQLISNESEPTNTQRQAT</sequence>
<dbReference type="PANTHER" id="PTHR42085">
    <property type="entry name" value="F-BOX DOMAIN-CONTAINING PROTEIN"/>
    <property type="match status" value="1"/>
</dbReference>
<dbReference type="EMBL" id="QWIR01000065">
    <property type="protein sequence ID" value="RMY89395.1"/>
    <property type="molecule type" value="Genomic_DNA"/>
</dbReference>
<evidence type="ECO:0000313" key="4">
    <source>
        <dbReference type="Proteomes" id="UP000268823"/>
    </source>
</evidence>
<feature type="compositionally biased region" description="Low complexity" evidence="1">
    <location>
        <begin position="16"/>
        <end position="31"/>
    </location>
</feature>
<dbReference type="OrthoDB" id="2951834at2759"/>
<feature type="region of interest" description="Disordered" evidence="1">
    <location>
        <begin position="235"/>
        <end position="294"/>
    </location>
</feature>
<dbReference type="PANTHER" id="PTHR42085:SF7">
    <property type="entry name" value="F-BOX DOMAIN-CONTAINING PROTEIN"/>
    <property type="match status" value="1"/>
</dbReference>
<protein>
    <recommendedName>
        <fullName evidence="2">DUF7730 domain-containing protein</fullName>
    </recommendedName>
</protein>
<feature type="compositionally biased region" description="Polar residues" evidence="1">
    <location>
        <begin position="53"/>
        <end position="67"/>
    </location>
</feature>
<reference evidence="3 4" key="1">
    <citation type="journal article" date="2018" name="BMC Genomics">
        <title>Genomic evidence for intraspecific hybridization in a clonal and extremely halotolerant yeast.</title>
        <authorList>
            <person name="Gostincar C."/>
            <person name="Stajich J.E."/>
            <person name="Zupancic J."/>
            <person name="Zalar P."/>
            <person name="Gunde-Cimerman N."/>
        </authorList>
    </citation>
    <scope>NUCLEOTIDE SEQUENCE [LARGE SCALE GENOMIC DNA]</scope>
    <source>
        <strain evidence="3 4">EXF-2788</strain>
    </source>
</reference>
<feature type="region of interest" description="Disordered" evidence="1">
    <location>
        <begin position="129"/>
        <end position="213"/>
    </location>
</feature>
<dbReference type="InterPro" id="IPR056632">
    <property type="entry name" value="DUF7730"/>
</dbReference>
<comment type="caution">
    <text evidence="3">The sequence shown here is derived from an EMBL/GenBank/DDBJ whole genome shotgun (WGS) entry which is preliminary data.</text>
</comment>
<proteinExistence type="predicted"/>
<gene>
    <name evidence="3" type="ORF">D0861_04263</name>
</gene>
<evidence type="ECO:0000259" key="2">
    <source>
        <dbReference type="Pfam" id="PF24864"/>
    </source>
</evidence>
<dbReference type="AlphaFoldDB" id="A0A3M7FKP0"/>
<feature type="compositionally biased region" description="Low complexity" evidence="1">
    <location>
        <begin position="267"/>
        <end position="277"/>
    </location>
</feature>
<dbReference type="InterPro" id="IPR038883">
    <property type="entry name" value="AN11006-like"/>
</dbReference>
<feature type="domain" description="DUF7730" evidence="2">
    <location>
        <begin position="293"/>
        <end position="358"/>
    </location>
</feature>
<feature type="compositionally biased region" description="Polar residues" evidence="1">
    <location>
        <begin position="162"/>
        <end position="209"/>
    </location>
</feature>
<dbReference type="VEuPathDB" id="FungiDB:BTJ68_06443"/>
<name>A0A3M7FKP0_HORWE</name>
<accession>A0A3M7FKP0</accession>
<evidence type="ECO:0000256" key="1">
    <source>
        <dbReference type="SAM" id="MobiDB-lite"/>
    </source>
</evidence>
<dbReference type="Proteomes" id="UP000268823">
    <property type="component" value="Unassembled WGS sequence"/>
</dbReference>
<feature type="region of interest" description="Disordered" evidence="1">
    <location>
        <begin position="1"/>
        <end position="98"/>
    </location>
</feature>
<dbReference type="Pfam" id="PF24864">
    <property type="entry name" value="DUF7730"/>
    <property type="match status" value="1"/>
</dbReference>
<evidence type="ECO:0000313" key="3">
    <source>
        <dbReference type="EMBL" id="RMY89395.1"/>
    </source>
</evidence>